<accession>A0AB39JE89</accession>
<protein>
    <submittedName>
        <fullName evidence="1">Uncharacterized protein</fullName>
    </submittedName>
</protein>
<sequence length="63" mass="7747">MINNIPTFFRKMVIDHYNHTIEYYHKDPETNELQMAYYKEPVEQTIITDIFTVVFFCYLLHNL</sequence>
<dbReference type="EMBL" id="PP542043">
    <property type="protein sequence ID" value="XDO01996.1"/>
    <property type="molecule type" value="Genomic_DNA"/>
</dbReference>
<organism evidence="1">
    <name type="scientific">Florenciella sp. virus SA2</name>
    <dbReference type="NCBI Taxonomy" id="3240092"/>
    <lineage>
        <taxon>Viruses</taxon>
    </lineage>
</organism>
<reference evidence="1" key="1">
    <citation type="submission" date="2024-03" db="EMBL/GenBank/DDBJ databases">
        <title>Eukaryotic viruses encode the ribosomal protein eL40.</title>
        <authorList>
            <person name="Thomy J."/>
            <person name="Schvarcz C.R."/>
            <person name="McBeain K.A."/>
            <person name="Edwards K.F."/>
            <person name="Steward G.F."/>
        </authorList>
    </citation>
    <scope>NUCLEOTIDE SEQUENCE</scope>
    <source>
        <strain evidence="1">FloV-SA2</strain>
    </source>
</reference>
<name>A0AB39JE89_9VIRU</name>
<evidence type="ECO:0000313" key="1">
    <source>
        <dbReference type="EMBL" id="XDO01996.1"/>
    </source>
</evidence>
<gene>
    <name evidence="1" type="ORF">FloV-SA2_00177</name>
</gene>
<proteinExistence type="predicted"/>